<reference evidence="2" key="1">
    <citation type="journal article" date="2015" name="Nature">
        <title>Complex archaea that bridge the gap between prokaryotes and eukaryotes.</title>
        <authorList>
            <person name="Spang A."/>
            <person name="Saw J.H."/>
            <person name="Jorgensen S.L."/>
            <person name="Zaremba-Niedzwiedzka K."/>
            <person name="Martijn J."/>
            <person name="Lind A.E."/>
            <person name="van Eijk R."/>
            <person name="Schleper C."/>
            <person name="Guy L."/>
            <person name="Ettema T.J."/>
        </authorList>
    </citation>
    <scope>NUCLEOTIDE SEQUENCE</scope>
</reference>
<evidence type="ECO:0000313" key="2">
    <source>
        <dbReference type="EMBL" id="KKK44354.1"/>
    </source>
</evidence>
<organism evidence="2">
    <name type="scientific">marine sediment metagenome</name>
    <dbReference type="NCBI Taxonomy" id="412755"/>
    <lineage>
        <taxon>unclassified sequences</taxon>
        <taxon>metagenomes</taxon>
        <taxon>ecological metagenomes</taxon>
    </lineage>
</organism>
<gene>
    <name evidence="2" type="ORF">LCGC14_3167260</name>
</gene>
<sequence>IYKNVGDSADGSHRWKNEQGMEGVPKDMKSIAPRGGSAFALARLHSKLSLELVIDGVDRLEKSLGDSAIPVEAIKGDLARMGHPVKHLMAVDPDSRRVFFTNAEGSQLYATYSADNWSIEKVGYQTEVAKDYDPVDLEAEPRSTVVTTHMEEDADDTPGFVPSGNPGRRANRDEDEQFESEALDKSLSNVEEMISLMAR</sequence>
<feature type="non-terminal residue" evidence="2">
    <location>
        <position position="1"/>
    </location>
</feature>
<feature type="region of interest" description="Disordered" evidence="1">
    <location>
        <begin position="149"/>
        <end position="186"/>
    </location>
</feature>
<accession>A0A0F8XQL9</accession>
<evidence type="ECO:0000256" key="1">
    <source>
        <dbReference type="SAM" id="MobiDB-lite"/>
    </source>
</evidence>
<protein>
    <submittedName>
        <fullName evidence="2">Uncharacterized protein</fullName>
    </submittedName>
</protein>
<feature type="region of interest" description="Disordered" evidence="1">
    <location>
        <begin position="1"/>
        <end position="25"/>
    </location>
</feature>
<proteinExistence type="predicted"/>
<dbReference type="AlphaFoldDB" id="A0A0F8XQL9"/>
<dbReference type="EMBL" id="LAZR01070187">
    <property type="protein sequence ID" value="KKK44354.1"/>
    <property type="molecule type" value="Genomic_DNA"/>
</dbReference>
<name>A0A0F8XQL9_9ZZZZ</name>
<comment type="caution">
    <text evidence="2">The sequence shown here is derived from an EMBL/GenBank/DDBJ whole genome shotgun (WGS) entry which is preliminary data.</text>
</comment>
<feature type="compositionally biased region" description="Basic and acidic residues" evidence="1">
    <location>
        <begin position="10"/>
        <end position="25"/>
    </location>
</feature>